<dbReference type="RefSeq" id="WP_147192384.1">
    <property type="nucleotide sequence ID" value="NZ_CP042435.1"/>
</dbReference>
<dbReference type="SUPFAM" id="SSF51445">
    <property type="entry name" value="(Trans)glycosidases"/>
    <property type="match status" value="1"/>
</dbReference>
<evidence type="ECO:0000313" key="2">
    <source>
        <dbReference type="Proteomes" id="UP000321533"/>
    </source>
</evidence>
<reference evidence="1 2" key="1">
    <citation type="journal article" date="2016" name="Int. J. Syst. Evol. Microbiol.">
        <title>Panacibacter ginsenosidivorans gen. nov., sp. nov., with ginsenoside converting activity isolated from soil of a ginseng field.</title>
        <authorList>
            <person name="Siddiqi M.Z."/>
            <person name="Muhammad Shafi S."/>
            <person name="Choi K.D."/>
            <person name="Im W.T."/>
        </authorList>
    </citation>
    <scope>NUCLEOTIDE SEQUENCE [LARGE SCALE GENOMIC DNA]</scope>
    <source>
        <strain evidence="1 2">Gsoil1550</strain>
    </source>
</reference>
<dbReference type="Proteomes" id="UP000321533">
    <property type="component" value="Chromosome"/>
</dbReference>
<dbReference type="PROSITE" id="PS51257">
    <property type="entry name" value="PROKAR_LIPOPROTEIN"/>
    <property type="match status" value="1"/>
</dbReference>
<gene>
    <name evidence="1" type="ORF">FRZ67_20190</name>
</gene>
<keyword evidence="2" id="KW-1185">Reference proteome</keyword>
<dbReference type="AlphaFoldDB" id="A0A5B8VD95"/>
<sequence length="358" mass="38187">MKKTVSFILVLGCISGVMSCKKETTTKQTGDVSASLTATDASQLVSDSSKFGVLVADPTISTDGKITISNELGVGCVRTSICLDSYTGRSVIIEDYQNAGLKVLLNLNNKSASGGANPFPTDMVKYKASLENVLDKYKPEVAVIENEPANDGYYTGPIENYFTELRTAIDVCKARGIKVSDGALHIGMVLICVYQDYVSQGQQAKADDFATRSGMSSSYINTAKGKGSSTLNAKLDKCKKMIAAYQTMALDYVNFHWYEPMGLNASKSTAATSAPGVAKEVADYLRKATGKNVLTNEFGQTITTASLVASQVDEFRKAGLSYAIDYSGTGGGNMQPQALQKGTTLQPNGVSYRNQVAQ</sequence>
<name>A0A5B8VD95_9BACT</name>
<dbReference type="OrthoDB" id="9801163at2"/>
<organism evidence="1 2">
    <name type="scientific">Panacibacter ginsenosidivorans</name>
    <dbReference type="NCBI Taxonomy" id="1813871"/>
    <lineage>
        <taxon>Bacteria</taxon>
        <taxon>Pseudomonadati</taxon>
        <taxon>Bacteroidota</taxon>
        <taxon>Chitinophagia</taxon>
        <taxon>Chitinophagales</taxon>
        <taxon>Chitinophagaceae</taxon>
        <taxon>Panacibacter</taxon>
    </lineage>
</organism>
<dbReference type="Gene3D" id="3.20.20.80">
    <property type="entry name" value="Glycosidases"/>
    <property type="match status" value="1"/>
</dbReference>
<evidence type="ECO:0008006" key="3">
    <source>
        <dbReference type="Google" id="ProtNLM"/>
    </source>
</evidence>
<proteinExistence type="predicted"/>
<evidence type="ECO:0000313" key="1">
    <source>
        <dbReference type="EMBL" id="QEC69507.1"/>
    </source>
</evidence>
<accession>A0A5B8VD95</accession>
<dbReference type="InterPro" id="IPR017853">
    <property type="entry name" value="GH"/>
</dbReference>
<dbReference type="KEGG" id="pgin:FRZ67_20190"/>
<protein>
    <recommendedName>
        <fullName evidence="3">Asl1-like glycosyl hydrolase catalytic domain-containing protein</fullName>
    </recommendedName>
</protein>
<dbReference type="EMBL" id="CP042435">
    <property type="protein sequence ID" value="QEC69507.1"/>
    <property type="molecule type" value="Genomic_DNA"/>
</dbReference>